<reference evidence="4 5" key="1">
    <citation type="submission" date="2018-08" db="EMBL/GenBank/DDBJ databases">
        <title>Genome sequencing of X. nasturtii WHRI 8984.</title>
        <authorList>
            <person name="Studholme D.J."/>
            <person name="Mchugh J."/>
            <person name="Vicente J."/>
        </authorList>
    </citation>
    <scope>NUCLEOTIDE SEQUENCE [LARGE SCALE GENOMIC DNA]</scope>
    <source>
        <strain evidence="4 5">WHRI 8984</strain>
    </source>
</reference>
<dbReference type="EMBL" id="QUZM01000023">
    <property type="protein sequence ID" value="RFF38365.1"/>
    <property type="molecule type" value="Genomic_DNA"/>
</dbReference>
<sequence>MEMPMAMADVCLQGARAITLAGPSRSAVSIRAGRFGGTLGTGTLRLDLHGHVLAPGLINAHEHLQVNCVPPLPQVAPFANSYAWIEAFQAHFQHPAVAAALRVPKAVRLRHGGLKNLLAGVTCVAQHDPWHATLDEATFPVSLLRAFGWSYALGWTGYGPPVQGSFAATPAAYPWMIHLAEGTDAVARAELDELDRLGCLAANTVLIHGVGMGEQDIERVIARGAAVVWCPSSNHALLGRTLDPWRLCMAGRLALGSDSRISGARDLLEELRIAGESGLAPDLLLGMVTHDSARILRMTTRGRIAPGAAADLLIVRDRGGEPANSIIGCERSAVRAVIRDGRPRIADPDFAPWFDAAGIATVPVLLDGRPKLLDATLADPAVLALEPGLQRVSLEQPAPATAQLAQALAGNGVFS</sequence>
<gene>
    <name evidence="4" type="ORF">DZD52_12620</name>
</gene>
<dbReference type="AlphaFoldDB" id="A0A3E1KI91"/>
<dbReference type="InterPro" id="IPR050287">
    <property type="entry name" value="MTA/SAH_deaminase"/>
</dbReference>
<dbReference type="PANTHER" id="PTHR43794:SF11">
    <property type="entry name" value="AMIDOHYDROLASE-RELATED DOMAIN-CONTAINING PROTEIN"/>
    <property type="match status" value="1"/>
</dbReference>
<comment type="similarity">
    <text evidence="1">Belongs to the metallo-dependent hydrolases superfamily. ATZ/TRZ family.</text>
</comment>
<keyword evidence="2 4" id="KW-0378">Hydrolase</keyword>
<dbReference type="GO" id="GO:0016810">
    <property type="term" value="F:hydrolase activity, acting on carbon-nitrogen (but not peptide) bonds"/>
    <property type="evidence" value="ECO:0007669"/>
    <property type="project" value="InterPro"/>
</dbReference>
<evidence type="ECO:0000259" key="3">
    <source>
        <dbReference type="Pfam" id="PF01979"/>
    </source>
</evidence>
<dbReference type="STRING" id="1843581.A7D16_00150"/>
<dbReference type="FunFam" id="3.20.20.140:FF:000220">
    <property type="entry name" value="Glr3518 protein"/>
    <property type="match status" value="1"/>
</dbReference>
<dbReference type="Pfam" id="PF01979">
    <property type="entry name" value="Amidohydro_1"/>
    <property type="match status" value="1"/>
</dbReference>
<organism evidence="4 5">
    <name type="scientific">Xanthomonas nasturtii</name>
    <dbReference type="NCBI Taxonomy" id="1843581"/>
    <lineage>
        <taxon>Bacteria</taxon>
        <taxon>Pseudomonadati</taxon>
        <taxon>Pseudomonadota</taxon>
        <taxon>Gammaproteobacteria</taxon>
        <taxon>Lysobacterales</taxon>
        <taxon>Lysobacteraceae</taxon>
        <taxon>Xanthomonas</taxon>
    </lineage>
</organism>
<dbReference type="Gene3D" id="2.30.40.10">
    <property type="entry name" value="Urease, subunit C, domain 1"/>
    <property type="match status" value="1"/>
</dbReference>
<dbReference type="SUPFAM" id="SSF51338">
    <property type="entry name" value="Composite domain of metallo-dependent hydrolases"/>
    <property type="match status" value="1"/>
</dbReference>
<evidence type="ECO:0000256" key="2">
    <source>
        <dbReference type="ARBA" id="ARBA00022801"/>
    </source>
</evidence>
<evidence type="ECO:0000256" key="1">
    <source>
        <dbReference type="ARBA" id="ARBA00006745"/>
    </source>
</evidence>
<dbReference type="SUPFAM" id="SSF51556">
    <property type="entry name" value="Metallo-dependent hydrolases"/>
    <property type="match status" value="1"/>
</dbReference>
<accession>A0A3E1KI91</accession>
<dbReference type="Gene3D" id="3.20.20.140">
    <property type="entry name" value="Metal-dependent hydrolases"/>
    <property type="match status" value="2"/>
</dbReference>
<dbReference type="InterPro" id="IPR006680">
    <property type="entry name" value="Amidohydro-rel"/>
</dbReference>
<feature type="domain" description="Amidohydrolase-related" evidence="3">
    <location>
        <begin position="162"/>
        <end position="342"/>
    </location>
</feature>
<dbReference type="InterPro" id="IPR011059">
    <property type="entry name" value="Metal-dep_hydrolase_composite"/>
</dbReference>
<protein>
    <submittedName>
        <fullName evidence="4">Amidohydrolase</fullName>
    </submittedName>
</protein>
<evidence type="ECO:0000313" key="4">
    <source>
        <dbReference type="EMBL" id="RFF38365.1"/>
    </source>
</evidence>
<comment type="caution">
    <text evidence="4">The sequence shown here is derived from an EMBL/GenBank/DDBJ whole genome shotgun (WGS) entry which is preliminary data.</text>
</comment>
<evidence type="ECO:0000313" key="5">
    <source>
        <dbReference type="Proteomes" id="UP000259570"/>
    </source>
</evidence>
<dbReference type="InterPro" id="IPR032466">
    <property type="entry name" value="Metal_Hydrolase"/>
</dbReference>
<dbReference type="Proteomes" id="UP000259570">
    <property type="component" value="Unassembled WGS sequence"/>
</dbReference>
<name>A0A3E1KI91_9XANT</name>
<dbReference type="PANTHER" id="PTHR43794">
    <property type="entry name" value="AMINOHYDROLASE SSNA-RELATED"/>
    <property type="match status" value="1"/>
</dbReference>
<proteinExistence type="inferred from homology"/>